<dbReference type="RefSeq" id="WP_231449745.1">
    <property type="nucleotide sequence ID" value="NZ_JAJOMB010000036.1"/>
</dbReference>
<gene>
    <name evidence="1" type="ORF">LR394_38955</name>
</gene>
<keyword evidence="2" id="KW-1185">Reference proteome</keyword>
<evidence type="ECO:0000313" key="1">
    <source>
        <dbReference type="EMBL" id="MCD5316893.1"/>
    </source>
</evidence>
<comment type="caution">
    <text evidence="1">The sequence shown here is derived from an EMBL/GenBank/DDBJ whole genome shotgun (WGS) entry which is preliminary data.</text>
</comment>
<dbReference type="Proteomes" id="UP001138997">
    <property type="component" value="Unassembled WGS sequence"/>
</dbReference>
<proteinExistence type="predicted"/>
<sequence length="203" mass="21878">MHLTSLMLDAPGRPLSTYLLADEGEVLARLREQFPSVSTSVPDEELVHVLNTQGVRTKIVRHDISDLIAAQIPAGEGSSTYGDLFRYDTYLSPNSARQGQFLRPATALEAAYSRSCARLDGGLGVFGVHPVLADGRAARATGPDGWQNAHRGFLHHGTPAWDRALLSSSVRYYRVDAIPAEANLPDLTSISEISTSMGETSSS</sequence>
<name>A0A9X1NPM9_9ACTN</name>
<accession>A0A9X1NPM9</accession>
<evidence type="ECO:0000313" key="2">
    <source>
        <dbReference type="Proteomes" id="UP001138997"/>
    </source>
</evidence>
<protein>
    <submittedName>
        <fullName evidence="1">Uncharacterized protein</fullName>
    </submittedName>
</protein>
<dbReference type="EMBL" id="JAJOMB010000036">
    <property type="protein sequence ID" value="MCD5316893.1"/>
    <property type="molecule type" value="Genomic_DNA"/>
</dbReference>
<dbReference type="AlphaFoldDB" id="A0A9X1NPM9"/>
<organism evidence="1 2">
    <name type="scientific">Kineosporia babensis</name>
    <dbReference type="NCBI Taxonomy" id="499548"/>
    <lineage>
        <taxon>Bacteria</taxon>
        <taxon>Bacillati</taxon>
        <taxon>Actinomycetota</taxon>
        <taxon>Actinomycetes</taxon>
        <taxon>Kineosporiales</taxon>
        <taxon>Kineosporiaceae</taxon>
        <taxon>Kineosporia</taxon>
    </lineage>
</organism>
<reference evidence="1" key="1">
    <citation type="submission" date="2021-11" db="EMBL/GenBank/DDBJ databases">
        <title>Streptomyces corallinus and Kineosporia corallina sp. nov., two new coral-derived marine actinobacteria.</title>
        <authorList>
            <person name="Buangrab K."/>
            <person name="Sutthacheep M."/>
            <person name="Yeemin T."/>
            <person name="Harunari E."/>
            <person name="Igarashi Y."/>
            <person name="Sripreechasak P."/>
            <person name="Kanchanasin P."/>
            <person name="Tanasupawat S."/>
            <person name="Phongsopitanun W."/>
        </authorList>
    </citation>
    <scope>NUCLEOTIDE SEQUENCE</scope>
    <source>
        <strain evidence="1">JCM 31032</strain>
    </source>
</reference>